<keyword evidence="3" id="KW-0624">Polysaccharide degradation</keyword>
<dbReference type="PANTHER" id="PTHR31683:SF18">
    <property type="entry name" value="PECTATE LYASE 21-RELATED"/>
    <property type="match status" value="1"/>
</dbReference>
<evidence type="ECO:0000256" key="2">
    <source>
        <dbReference type="ARBA" id="ARBA00023239"/>
    </source>
</evidence>
<keyword evidence="3" id="KW-0964">Secreted</keyword>
<dbReference type="EMBL" id="JACYCC010000219">
    <property type="protein sequence ID" value="KAF8671250.1"/>
    <property type="molecule type" value="Genomic_DNA"/>
</dbReference>
<dbReference type="SMART" id="SM00656">
    <property type="entry name" value="Amb_all"/>
    <property type="match status" value="1"/>
</dbReference>
<evidence type="ECO:0000256" key="1">
    <source>
        <dbReference type="ARBA" id="ARBA00010980"/>
    </source>
</evidence>
<protein>
    <submittedName>
        <fullName evidence="6">Pectate lyase</fullName>
    </submittedName>
</protein>
<organism evidence="6 7">
    <name type="scientific">Rhizoctonia solani</name>
    <dbReference type="NCBI Taxonomy" id="456999"/>
    <lineage>
        <taxon>Eukaryota</taxon>
        <taxon>Fungi</taxon>
        <taxon>Dikarya</taxon>
        <taxon>Basidiomycota</taxon>
        <taxon>Agaricomycotina</taxon>
        <taxon>Agaricomycetes</taxon>
        <taxon>Cantharellales</taxon>
        <taxon>Ceratobasidiaceae</taxon>
        <taxon>Rhizoctonia</taxon>
    </lineage>
</organism>
<dbReference type="InterPro" id="IPR045032">
    <property type="entry name" value="PEL"/>
</dbReference>
<dbReference type="Gene3D" id="2.160.20.10">
    <property type="entry name" value="Single-stranded right-handed beta-helix, Pectin lyase-like"/>
    <property type="match status" value="1"/>
</dbReference>
<sequence>MTTGSGPPMATILSLKYNVGRSEASSPDRLGDVLSPLFPEMKFTSALVLAIGLGVASASPVVEKRASTSDKANIGYATLSGGTTGGGSASAVTVTTLAALKSAVSGNSAKVVIVSGNISGNEVVKVGSNTSVLGKSGATLTGVGLRVIDVSNVIIRNLKVRSIQMGSISAGVLTTHSVLQINKVLAGAGDHLAVQSANRVWIDHVELWSDQTHDKDYYDGLLDLTHGVYAASVTNSYLHDHWKASLVGHSDSNESEDKAIQVTYAFNKWQNLNSRTPSFRFGHGHIYNNYFVNNNDGINTRVGAELLVQNNVFESVKKPLYSTDNGYANASGNDFGGASNTAATTSWSSVGYSYSLTAVGSVKSYVNSNAGAKLSF</sequence>
<keyword evidence="2 3" id="KW-0456">Lyase</keyword>
<keyword evidence="3" id="KW-0119">Carbohydrate metabolism</keyword>
<dbReference type="Proteomes" id="UP000614334">
    <property type="component" value="Unassembled WGS sequence"/>
</dbReference>
<accession>A0A8H7I384</accession>
<comment type="subcellular location">
    <subcellularLocation>
        <location evidence="3">Secreted</location>
    </subcellularLocation>
</comment>
<evidence type="ECO:0000313" key="7">
    <source>
        <dbReference type="Proteomes" id="UP000614334"/>
    </source>
</evidence>
<gene>
    <name evidence="6" type="ORF">RHS01_09673</name>
    <name evidence="5" type="ORF">RHS04_08405</name>
</gene>
<evidence type="ECO:0000259" key="4">
    <source>
        <dbReference type="SMART" id="SM00656"/>
    </source>
</evidence>
<name>A0A8H7I384_9AGAM</name>
<dbReference type="PANTHER" id="PTHR31683">
    <property type="entry name" value="PECTATE LYASE 18-RELATED"/>
    <property type="match status" value="1"/>
</dbReference>
<dbReference type="AlphaFoldDB" id="A0A8H7I384"/>
<dbReference type="GO" id="GO:0005576">
    <property type="term" value="C:extracellular region"/>
    <property type="evidence" value="ECO:0007669"/>
    <property type="project" value="UniProtKB-SubCell"/>
</dbReference>
<dbReference type="InterPro" id="IPR002022">
    <property type="entry name" value="Pec_lyase"/>
</dbReference>
<reference evidence="6" key="1">
    <citation type="submission" date="2020-09" db="EMBL/GenBank/DDBJ databases">
        <title>Comparative genome analyses of four rice-infecting Rhizoctonia solani isolates reveal extensive enrichment of homogalacturonan modification genes.</title>
        <authorList>
            <person name="Lee D.-Y."/>
            <person name="Jeon J."/>
            <person name="Kim K.-T."/>
            <person name="Cheong K."/>
            <person name="Song H."/>
            <person name="Choi G."/>
            <person name="Ko J."/>
            <person name="Opiyo S.O."/>
            <person name="Zuo S."/>
            <person name="Madhav S."/>
            <person name="Lee Y.-H."/>
            <person name="Wang G.-L."/>
        </authorList>
    </citation>
    <scope>NUCLEOTIDE SEQUENCE</scope>
    <source>
        <strain evidence="6">AG1-IA B2</strain>
        <strain evidence="5">AG1-IA YN-7</strain>
    </source>
</reference>
<dbReference type="GO" id="GO:0000272">
    <property type="term" value="P:polysaccharide catabolic process"/>
    <property type="evidence" value="ECO:0007669"/>
    <property type="project" value="UniProtKB-KW"/>
</dbReference>
<dbReference type="Pfam" id="PF00544">
    <property type="entry name" value="Pectate_lyase_4"/>
    <property type="match status" value="1"/>
</dbReference>
<dbReference type="EMBL" id="JACYCF010000023">
    <property type="protein sequence ID" value="KAF8749928.1"/>
    <property type="molecule type" value="Genomic_DNA"/>
</dbReference>
<feature type="domain" description="Pectate lyase" evidence="4">
    <location>
        <begin position="87"/>
        <end position="319"/>
    </location>
</feature>
<dbReference type="SUPFAM" id="SSF51126">
    <property type="entry name" value="Pectin lyase-like"/>
    <property type="match status" value="1"/>
</dbReference>
<comment type="caution">
    <text evidence="6">The sequence shown here is derived from an EMBL/GenBank/DDBJ whole genome shotgun (WGS) entry which is preliminary data.</text>
</comment>
<evidence type="ECO:0000313" key="6">
    <source>
        <dbReference type="EMBL" id="KAF8749928.1"/>
    </source>
</evidence>
<evidence type="ECO:0000256" key="3">
    <source>
        <dbReference type="RuleBase" id="RU361173"/>
    </source>
</evidence>
<comment type="similarity">
    <text evidence="1 3">Belongs to the polysaccharide lyase 1 family.</text>
</comment>
<dbReference type="GO" id="GO:0030570">
    <property type="term" value="F:pectate lyase activity"/>
    <property type="evidence" value="ECO:0007669"/>
    <property type="project" value="InterPro"/>
</dbReference>
<proteinExistence type="inferred from homology"/>
<dbReference type="InterPro" id="IPR011050">
    <property type="entry name" value="Pectin_lyase_fold/virulence"/>
</dbReference>
<evidence type="ECO:0000313" key="5">
    <source>
        <dbReference type="EMBL" id="KAF8671250.1"/>
    </source>
</evidence>
<dbReference type="InterPro" id="IPR012334">
    <property type="entry name" value="Pectin_lyas_fold"/>
</dbReference>
<dbReference type="Proteomes" id="UP000650582">
    <property type="component" value="Unassembled WGS sequence"/>
</dbReference>